<keyword evidence="9" id="KW-0812">Transmembrane</keyword>
<dbReference type="PROSITE" id="PS50885">
    <property type="entry name" value="HAMP"/>
    <property type="match status" value="1"/>
</dbReference>
<keyword evidence="5" id="KW-0808">Transferase</keyword>
<dbReference type="InterPro" id="IPR036097">
    <property type="entry name" value="HisK_dim/P_sf"/>
</dbReference>
<dbReference type="Gene3D" id="3.30.565.10">
    <property type="entry name" value="Histidine kinase-like ATPase, C-terminal domain"/>
    <property type="match status" value="1"/>
</dbReference>
<dbReference type="InterPro" id="IPR004358">
    <property type="entry name" value="Sig_transdc_His_kin-like_C"/>
</dbReference>
<dbReference type="CDD" id="cd06225">
    <property type="entry name" value="HAMP"/>
    <property type="match status" value="1"/>
</dbReference>
<evidence type="ECO:0000256" key="3">
    <source>
        <dbReference type="ARBA" id="ARBA00012438"/>
    </source>
</evidence>
<keyword evidence="7" id="KW-0902">Two-component regulatory system</keyword>
<dbReference type="eggNOG" id="COG2205">
    <property type="taxonomic scope" value="Bacteria"/>
</dbReference>
<evidence type="ECO:0000256" key="4">
    <source>
        <dbReference type="ARBA" id="ARBA00022553"/>
    </source>
</evidence>
<feature type="transmembrane region" description="Helical" evidence="9">
    <location>
        <begin position="21"/>
        <end position="39"/>
    </location>
</feature>
<evidence type="ECO:0000256" key="6">
    <source>
        <dbReference type="ARBA" id="ARBA00022777"/>
    </source>
</evidence>
<dbReference type="FunFam" id="3.30.565.10:FF:000006">
    <property type="entry name" value="Sensor histidine kinase WalK"/>
    <property type="match status" value="1"/>
</dbReference>
<keyword evidence="9" id="KW-1133">Transmembrane helix</keyword>
<dbReference type="Gene3D" id="6.10.340.10">
    <property type="match status" value="1"/>
</dbReference>
<evidence type="ECO:0000256" key="8">
    <source>
        <dbReference type="ARBA" id="ARBA00023136"/>
    </source>
</evidence>
<dbReference type="SMART" id="SM00387">
    <property type="entry name" value="HATPase_c"/>
    <property type="match status" value="1"/>
</dbReference>
<sequence length="353" mass="39993">MKYQNIAKTARSSRFPKSIFFGYYVALLLLSGVHIGILVGMQKAYFNEIIEIIVLMSYWAMVAGGLTLYTRHQVRKTYELPMIRLADAAAKIAKGDFSVRVEPINEREKFDYLDYMIEDFNKMALELGSIETLRVDFFSNVSHEIKTPIAVIQNSAEMLKKPELSEEKRQEYIDTVTNAAKRLNKLITNILKLNKLEKQSITPNVSEFDLCDQLVQSALLFESVWEEKSIEFEVDISDERRIITADAELLPIVWNNLLSNAFKFTEKGGTVTLREYSVSGKIIVEVEDTGCGMDEQSKKHVFDKFYQEDTSHSTEGNGLGLALALRVLQLTGGEIDVVSKKGKGTKFIVTLVE</sequence>
<dbReference type="OrthoDB" id="9813151at2"/>
<evidence type="ECO:0000256" key="1">
    <source>
        <dbReference type="ARBA" id="ARBA00000085"/>
    </source>
</evidence>
<feature type="domain" description="HAMP" evidence="11">
    <location>
        <begin position="76"/>
        <end position="132"/>
    </location>
</feature>
<evidence type="ECO:0000313" key="12">
    <source>
        <dbReference type="EMBL" id="ADU22415.1"/>
    </source>
</evidence>
<evidence type="ECO:0000259" key="11">
    <source>
        <dbReference type="PROSITE" id="PS50885"/>
    </source>
</evidence>
<evidence type="ECO:0000256" key="2">
    <source>
        <dbReference type="ARBA" id="ARBA00004370"/>
    </source>
</evidence>
<reference evidence="12 13" key="1">
    <citation type="journal article" date="2011" name="J. Bacteriol.">
        <title>Complete genome of the cellulolytic ruminal bacterium Ruminococcus albus 7.</title>
        <authorList>
            <person name="Suen G."/>
            <person name="Stevenson D.M."/>
            <person name="Bruce D.C."/>
            <person name="Chertkov O."/>
            <person name="Copeland A."/>
            <person name="Cheng J.F."/>
            <person name="Detter C."/>
            <person name="Detter J.C."/>
            <person name="Goodwin L.A."/>
            <person name="Han C.S."/>
            <person name="Hauser L.J."/>
            <person name="Ivanova N.N."/>
            <person name="Kyrpides N.C."/>
            <person name="Land M.L."/>
            <person name="Lapidus A."/>
            <person name="Lucas S."/>
            <person name="Ovchinnikova G."/>
            <person name="Pitluck S."/>
            <person name="Tapia R."/>
            <person name="Woyke T."/>
            <person name="Boyum J."/>
            <person name="Mead D."/>
            <person name="Weimer P.J."/>
        </authorList>
    </citation>
    <scope>NUCLEOTIDE SEQUENCE [LARGE SCALE GENOMIC DNA]</scope>
    <source>
        <strain evidence="13">ATCC 27210 / DSM 20455 / JCM 14654 / NCDO 2250 / 7</strain>
    </source>
</reference>
<proteinExistence type="predicted"/>
<dbReference type="GO" id="GO:0000155">
    <property type="term" value="F:phosphorelay sensor kinase activity"/>
    <property type="evidence" value="ECO:0007669"/>
    <property type="project" value="InterPro"/>
</dbReference>
<dbReference type="InterPro" id="IPR003594">
    <property type="entry name" value="HATPase_dom"/>
</dbReference>
<dbReference type="CDD" id="cd00082">
    <property type="entry name" value="HisKA"/>
    <property type="match status" value="1"/>
</dbReference>
<dbReference type="SUPFAM" id="SSF55874">
    <property type="entry name" value="ATPase domain of HSP90 chaperone/DNA topoisomerase II/histidine kinase"/>
    <property type="match status" value="1"/>
</dbReference>
<dbReference type="PROSITE" id="PS50109">
    <property type="entry name" value="HIS_KIN"/>
    <property type="match status" value="1"/>
</dbReference>
<dbReference type="InterPro" id="IPR050736">
    <property type="entry name" value="Sensor_HK_Regulatory"/>
</dbReference>
<keyword evidence="8 9" id="KW-0472">Membrane</keyword>
<dbReference type="InterPro" id="IPR005467">
    <property type="entry name" value="His_kinase_dom"/>
</dbReference>
<dbReference type="RefSeq" id="WP_013498579.1">
    <property type="nucleotide sequence ID" value="NC_014833.1"/>
</dbReference>
<organism evidence="12 13">
    <name type="scientific">Ruminococcus albus (strain ATCC 27210 / DSM 20455 / JCM 14654 / NCDO 2250 / 7)</name>
    <dbReference type="NCBI Taxonomy" id="697329"/>
    <lineage>
        <taxon>Bacteria</taxon>
        <taxon>Bacillati</taxon>
        <taxon>Bacillota</taxon>
        <taxon>Clostridia</taxon>
        <taxon>Eubacteriales</taxon>
        <taxon>Oscillospiraceae</taxon>
        <taxon>Ruminococcus</taxon>
    </lineage>
</organism>
<dbReference type="EMBL" id="CP002403">
    <property type="protein sequence ID" value="ADU22415.1"/>
    <property type="molecule type" value="Genomic_DNA"/>
</dbReference>
<dbReference type="HOGENOM" id="CLU_000445_89_3_9"/>
<keyword evidence="6 12" id="KW-0418">Kinase</keyword>
<feature type="transmembrane region" description="Helical" evidence="9">
    <location>
        <begin position="45"/>
        <end position="69"/>
    </location>
</feature>
<dbReference type="InterPro" id="IPR036890">
    <property type="entry name" value="HATPase_C_sf"/>
</dbReference>
<dbReference type="Gene3D" id="1.10.287.130">
    <property type="match status" value="1"/>
</dbReference>
<evidence type="ECO:0000256" key="5">
    <source>
        <dbReference type="ARBA" id="ARBA00022679"/>
    </source>
</evidence>
<comment type="catalytic activity">
    <reaction evidence="1">
        <text>ATP + protein L-histidine = ADP + protein N-phospho-L-histidine.</text>
        <dbReference type="EC" id="2.7.13.3"/>
    </reaction>
</comment>
<dbReference type="SUPFAM" id="SSF47384">
    <property type="entry name" value="Homodimeric domain of signal transducing histidine kinase"/>
    <property type="match status" value="1"/>
</dbReference>
<dbReference type="SMART" id="SM00388">
    <property type="entry name" value="HisKA"/>
    <property type="match status" value="1"/>
</dbReference>
<dbReference type="FunFam" id="1.10.287.130:FF:000001">
    <property type="entry name" value="Two-component sensor histidine kinase"/>
    <property type="match status" value="1"/>
</dbReference>
<dbReference type="PANTHER" id="PTHR43711:SF26">
    <property type="entry name" value="SENSOR HISTIDINE KINASE RCSC"/>
    <property type="match status" value="1"/>
</dbReference>
<dbReference type="InterPro" id="IPR003660">
    <property type="entry name" value="HAMP_dom"/>
</dbReference>
<evidence type="ECO:0000256" key="9">
    <source>
        <dbReference type="SAM" id="Phobius"/>
    </source>
</evidence>
<dbReference type="Pfam" id="PF00512">
    <property type="entry name" value="HisKA"/>
    <property type="match status" value="1"/>
</dbReference>
<dbReference type="PANTHER" id="PTHR43711">
    <property type="entry name" value="TWO-COMPONENT HISTIDINE KINASE"/>
    <property type="match status" value="1"/>
</dbReference>
<keyword evidence="4" id="KW-0597">Phosphoprotein</keyword>
<dbReference type="Pfam" id="PF02518">
    <property type="entry name" value="HATPase_c"/>
    <property type="match status" value="1"/>
</dbReference>
<name>E6UAJ3_RUMA7</name>
<dbReference type="InterPro" id="IPR003661">
    <property type="entry name" value="HisK_dim/P_dom"/>
</dbReference>
<evidence type="ECO:0000256" key="7">
    <source>
        <dbReference type="ARBA" id="ARBA00023012"/>
    </source>
</evidence>
<dbReference type="GO" id="GO:0016020">
    <property type="term" value="C:membrane"/>
    <property type="evidence" value="ECO:0007669"/>
    <property type="project" value="UniProtKB-SubCell"/>
</dbReference>
<evidence type="ECO:0000259" key="10">
    <source>
        <dbReference type="PROSITE" id="PS50109"/>
    </source>
</evidence>
<dbReference type="Proteomes" id="UP000006919">
    <property type="component" value="Chromosome"/>
</dbReference>
<dbReference type="AlphaFoldDB" id="E6UAJ3"/>
<protein>
    <recommendedName>
        <fullName evidence="3">histidine kinase</fullName>
        <ecNumber evidence="3">2.7.13.3</ecNumber>
    </recommendedName>
</protein>
<accession>E6UAJ3</accession>
<dbReference type="STRING" id="697329.Rumal_1921"/>
<comment type="subcellular location">
    <subcellularLocation>
        <location evidence="2">Membrane</location>
    </subcellularLocation>
</comment>
<dbReference type="EC" id="2.7.13.3" evidence="3"/>
<dbReference type="KEGG" id="ral:Rumal_1921"/>
<gene>
    <name evidence="12" type="ordered locus">Rumal_1921</name>
</gene>
<dbReference type="PRINTS" id="PR00344">
    <property type="entry name" value="BCTRLSENSOR"/>
</dbReference>
<feature type="domain" description="Histidine kinase" evidence="10">
    <location>
        <begin position="140"/>
        <end position="353"/>
    </location>
</feature>
<evidence type="ECO:0000313" key="13">
    <source>
        <dbReference type="Proteomes" id="UP000006919"/>
    </source>
</evidence>